<proteinExistence type="predicted"/>
<name>X1TCC0_9ZZZZ</name>
<dbReference type="AlphaFoldDB" id="X1TCC0"/>
<organism evidence="1">
    <name type="scientific">marine sediment metagenome</name>
    <dbReference type="NCBI Taxonomy" id="412755"/>
    <lineage>
        <taxon>unclassified sequences</taxon>
        <taxon>metagenomes</taxon>
        <taxon>ecological metagenomes</taxon>
    </lineage>
</organism>
<sequence>MKQGELTRKIDVLDVIIEVLKEHEKALDDLVYRLEKTIR</sequence>
<comment type="caution">
    <text evidence="1">The sequence shown here is derived from an EMBL/GenBank/DDBJ whole genome shotgun (WGS) entry which is preliminary data.</text>
</comment>
<reference evidence="1" key="1">
    <citation type="journal article" date="2014" name="Front. Microbiol.">
        <title>High frequency of phylogenetically diverse reductive dehalogenase-homologous genes in deep subseafloor sedimentary metagenomes.</title>
        <authorList>
            <person name="Kawai M."/>
            <person name="Futagami T."/>
            <person name="Toyoda A."/>
            <person name="Takaki Y."/>
            <person name="Nishi S."/>
            <person name="Hori S."/>
            <person name="Arai W."/>
            <person name="Tsubouchi T."/>
            <person name="Morono Y."/>
            <person name="Uchiyama I."/>
            <person name="Ito T."/>
            <person name="Fujiyama A."/>
            <person name="Inagaki F."/>
            <person name="Takami H."/>
        </authorList>
    </citation>
    <scope>NUCLEOTIDE SEQUENCE</scope>
    <source>
        <strain evidence="1">Expedition CK06-06</strain>
    </source>
</reference>
<gene>
    <name evidence="1" type="ORF">S12H4_17441</name>
</gene>
<accession>X1TCC0</accession>
<evidence type="ECO:0000313" key="1">
    <source>
        <dbReference type="EMBL" id="GAI85245.1"/>
    </source>
</evidence>
<dbReference type="EMBL" id="BARW01008525">
    <property type="protein sequence ID" value="GAI85245.1"/>
    <property type="molecule type" value="Genomic_DNA"/>
</dbReference>
<protein>
    <submittedName>
        <fullName evidence="1">Uncharacterized protein</fullName>
    </submittedName>
</protein>